<proteinExistence type="predicted"/>
<accession>A0A7Z1MI01</accession>
<keyword evidence="1" id="KW-0472">Membrane</keyword>
<reference evidence="2" key="2">
    <citation type="journal article" date="2018" name="Nature">
        <title>A major lineage of non-tailed dsDNA viruses as unrecognized killers of marine bacteria.</title>
        <authorList>
            <person name="Kauffman K.M."/>
            <person name="Hussain F.A."/>
            <person name="Yang J."/>
            <person name="Arevalo P."/>
            <person name="Brown J.M."/>
            <person name="Chang W.K."/>
            <person name="VanInsberghe D."/>
            <person name="Elsherbini J."/>
            <person name="Sharma R.S."/>
            <person name="Cutler M.B."/>
            <person name="Kelly L."/>
            <person name="Polz M.F."/>
        </authorList>
    </citation>
    <scope>NUCLEOTIDE SEQUENCE</scope>
    <source>
        <strain evidence="2">10N.222.46.E12</strain>
    </source>
</reference>
<gene>
    <name evidence="2" type="ORF">BCS90_20095</name>
</gene>
<evidence type="ECO:0000256" key="1">
    <source>
        <dbReference type="SAM" id="Phobius"/>
    </source>
</evidence>
<sequence length="118" mass="13275">MLYDFLRGFYYRYVAPHLAQATLLGYAQTTVAFVAIGFGISLYIIGAHTVFMLTFDLISGPFSFNSLNDITTFFVALVLSVYAIVAYTLALYGLWHIKTIIGAVKKWVKEVVEYSSQH</sequence>
<comment type="caution">
    <text evidence="2">The sequence shown here is derived from an EMBL/GenBank/DDBJ whole genome shotgun (WGS) entry which is preliminary data.</text>
</comment>
<feature type="transmembrane region" description="Helical" evidence="1">
    <location>
        <begin position="73"/>
        <end position="95"/>
    </location>
</feature>
<protein>
    <submittedName>
        <fullName evidence="2">Uncharacterized protein</fullName>
    </submittedName>
</protein>
<keyword evidence="1" id="KW-0812">Transmembrane</keyword>
<dbReference type="EMBL" id="MDBS01000032">
    <property type="protein sequence ID" value="PMP28146.1"/>
    <property type="molecule type" value="Genomic_DNA"/>
</dbReference>
<organism evidence="2">
    <name type="scientific">Vibrio cyclitrophicus</name>
    <dbReference type="NCBI Taxonomy" id="47951"/>
    <lineage>
        <taxon>Bacteria</taxon>
        <taxon>Pseudomonadati</taxon>
        <taxon>Pseudomonadota</taxon>
        <taxon>Gammaproteobacteria</taxon>
        <taxon>Vibrionales</taxon>
        <taxon>Vibrionaceae</taxon>
        <taxon>Vibrio</taxon>
    </lineage>
</organism>
<name>A0A7Z1MI01_9VIBR</name>
<feature type="transmembrane region" description="Helical" evidence="1">
    <location>
        <begin position="31"/>
        <end position="53"/>
    </location>
</feature>
<dbReference type="AlphaFoldDB" id="A0A7Z1MI01"/>
<keyword evidence="1" id="KW-1133">Transmembrane helix</keyword>
<evidence type="ECO:0000313" key="2">
    <source>
        <dbReference type="EMBL" id="PMP28146.1"/>
    </source>
</evidence>
<reference evidence="2" key="1">
    <citation type="submission" date="2016-07" db="EMBL/GenBank/DDBJ databases">
        <authorList>
            <person name="Kauffman K."/>
            <person name="Arevalo P."/>
            <person name="Polz M.F."/>
        </authorList>
    </citation>
    <scope>NUCLEOTIDE SEQUENCE</scope>
    <source>
        <strain evidence="2">10N.222.46.E12</strain>
    </source>
</reference>